<proteinExistence type="predicted"/>
<accession>A0A6V7Q0F5</accession>
<dbReference type="InterPro" id="IPR009078">
    <property type="entry name" value="Ferritin-like_SF"/>
</dbReference>
<dbReference type="InterPro" id="IPR000358">
    <property type="entry name" value="RNR_small_fam"/>
</dbReference>
<sequence>MAKAPESLSDDENRRRLYPRRNPPPVSSPAASSPWHRRRRQPPRRDPRVRPPPPRRAPRLLPPPRRRRQAPPPSSTELCRVSTEEVDLSGDLRHWELALSGNDRRFVSHMLAFFAASDSIAFGNLASRFMPEVQVAKARAFYGFQIVIKNIHFEMYSLLLETYIRNPLEKARLFRAVDTVPCVARKAAWALRRRGRPPPCRPLRR</sequence>
<feature type="region of interest" description="Disordered" evidence="1">
    <location>
        <begin position="1"/>
        <end position="82"/>
    </location>
</feature>
<dbReference type="SUPFAM" id="SSF47240">
    <property type="entry name" value="Ferritin-like"/>
    <property type="match status" value="1"/>
</dbReference>
<dbReference type="Gene3D" id="1.10.620.20">
    <property type="entry name" value="Ribonucleotide Reductase, subunit A"/>
    <property type="match status" value="1"/>
</dbReference>
<organism evidence="2">
    <name type="scientific">Ananas comosus var. bracteatus</name>
    <name type="common">red pineapple</name>
    <dbReference type="NCBI Taxonomy" id="296719"/>
    <lineage>
        <taxon>Eukaryota</taxon>
        <taxon>Viridiplantae</taxon>
        <taxon>Streptophyta</taxon>
        <taxon>Embryophyta</taxon>
        <taxon>Tracheophyta</taxon>
        <taxon>Spermatophyta</taxon>
        <taxon>Magnoliopsida</taxon>
        <taxon>Liliopsida</taxon>
        <taxon>Poales</taxon>
        <taxon>Bromeliaceae</taxon>
        <taxon>Bromelioideae</taxon>
        <taxon>Ananas</taxon>
    </lineage>
</organism>
<dbReference type="GO" id="GO:0016491">
    <property type="term" value="F:oxidoreductase activity"/>
    <property type="evidence" value="ECO:0007669"/>
    <property type="project" value="InterPro"/>
</dbReference>
<evidence type="ECO:0000256" key="1">
    <source>
        <dbReference type="SAM" id="MobiDB-lite"/>
    </source>
</evidence>
<evidence type="ECO:0000313" key="2">
    <source>
        <dbReference type="EMBL" id="CAD1836407.1"/>
    </source>
</evidence>
<reference evidence="2" key="1">
    <citation type="submission" date="2020-07" db="EMBL/GenBank/DDBJ databases">
        <authorList>
            <person name="Lin J."/>
        </authorList>
    </citation>
    <scope>NUCLEOTIDE SEQUENCE</scope>
</reference>
<dbReference type="AlphaFoldDB" id="A0A6V7Q0F5"/>
<name>A0A6V7Q0F5_ANACO</name>
<dbReference type="EMBL" id="LR862131">
    <property type="protein sequence ID" value="CAD1836407.1"/>
    <property type="molecule type" value="Genomic_DNA"/>
</dbReference>
<protein>
    <submittedName>
        <fullName evidence="2">Uncharacterized protein</fullName>
    </submittedName>
</protein>
<dbReference type="Pfam" id="PF00268">
    <property type="entry name" value="Ribonuc_red_sm"/>
    <property type="match status" value="1"/>
</dbReference>
<dbReference type="GO" id="GO:0009263">
    <property type="term" value="P:deoxyribonucleotide biosynthetic process"/>
    <property type="evidence" value="ECO:0007669"/>
    <property type="project" value="InterPro"/>
</dbReference>
<feature type="compositionally biased region" description="Pro residues" evidence="1">
    <location>
        <begin position="50"/>
        <end position="63"/>
    </location>
</feature>
<dbReference type="PANTHER" id="PTHR23409:SF18">
    <property type="entry name" value="RIBONUCLEOSIDE-DIPHOSPHATE REDUCTASE SUBUNIT M2"/>
    <property type="match status" value="1"/>
</dbReference>
<gene>
    <name evidence="2" type="ORF">CB5_LOCUS19618</name>
</gene>
<dbReference type="PANTHER" id="PTHR23409">
    <property type="entry name" value="RIBONUCLEOSIDE-DIPHOSPHATE REDUCTASE SMALL CHAIN"/>
    <property type="match status" value="1"/>
</dbReference>
<dbReference type="InterPro" id="IPR012348">
    <property type="entry name" value="RNR-like"/>
</dbReference>